<dbReference type="NCBIfam" id="NF003814">
    <property type="entry name" value="PRK05406.1-3"/>
    <property type="match status" value="1"/>
</dbReference>
<comment type="catalytic activity">
    <reaction evidence="1">
        <text>5-oxo-L-proline + ATP + 2 H2O = L-glutamate + ADP + phosphate + H(+)</text>
        <dbReference type="Rhea" id="RHEA:10348"/>
        <dbReference type="ChEBI" id="CHEBI:15377"/>
        <dbReference type="ChEBI" id="CHEBI:15378"/>
        <dbReference type="ChEBI" id="CHEBI:29985"/>
        <dbReference type="ChEBI" id="CHEBI:30616"/>
        <dbReference type="ChEBI" id="CHEBI:43474"/>
        <dbReference type="ChEBI" id="CHEBI:58402"/>
        <dbReference type="ChEBI" id="CHEBI:456216"/>
        <dbReference type="EC" id="3.5.2.9"/>
    </reaction>
</comment>
<dbReference type="NCBIfam" id="NF003816">
    <property type="entry name" value="PRK05406.1-5"/>
    <property type="match status" value="1"/>
</dbReference>
<gene>
    <name evidence="1" type="primary">pxpA</name>
    <name evidence="2" type="ORF">EV148_105217</name>
</gene>
<dbReference type="Gene3D" id="3.20.20.370">
    <property type="entry name" value="Glycoside hydrolase/deacetylase"/>
    <property type="match status" value="1"/>
</dbReference>
<dbReference type="EC" id="3.5.2.9" evidence="1"/>
<dbReference type="Proteomes" id="UP000294862">
    <property type="component" value="Unassembled WGS sequence"/>
</dbReference>
<dbReference type="EMBL" id="SLWQ01000005">
    <property type="protein sequence ID" value="TCO40422.1"/>
    <property type="molecule type" value="Genomic_DNA"/>
</dbReference>
<comment type="similarity">
    <text evidence="1">Belongs to the LamB/PxpA family.</text>
</comment>
<reference evidence="2 3" key="1">
    <citation type="journal article" date="2015" name="Stand. Genomic Sci.">
        <title>Genomic Encyclopedia of Bacterial and Archaeal Type Strains, Phase III: the genomes of soil and plant-associated and newly described type strains.</title>
        <authorList>
            <person name="Whitman W.B."/>
            <person name="Woyke T."/>
            <person name="Klenk H.P."/>
            <person name="Zhou Y."/>
            <person name="Lilburn T.G."/>
            <person name="Beck B.J."/>
            <person name="De Vos P."/>
            <person name="Vandamme P."/>
            <person name="Eisen J.A."/>
            <person name="Garrity G."/>
            <person name="Hugenholtz P."/>
            <person name="Kyrpides N.C."/>
        </authorList>
    </citation>
    <scope>NUCLEOTIDE SEQUENCE [LARGE SCALE GENOMIC DNA]</scope>
    <source>
        <strain evidence="2 3">A3</strain>
    </source>
</reference>
<keyword evidence="1" id="KW-0547">Nucleotide-binding</keyword>
<protein>
    <recommendedName>
        <fullName evidence="1">5-oxoprolinase subunit A</fullName>
        <shortName evidence="1">5-OPase subunit A</shortName>
        <ecNumber evidence="1">3.5.2.9</ecNumber>
    </recommendedName>
    <alternativeName>
        <fullName evidence="1">5-oxoprolinase (ATP-hydrolyzing) subunit A</fullName>
    </alternativeName>
</protein>
<dbReference type="GO" id="GO:0005524">
    <property type="term" value="F:ATP binding"/>
    <property type="evidence" value="ECO:0007669"/>
    <property type="project" value="UniProtKB-UniRule"/>
</dbReference>
<dbReference type="GO" id="GO:0017168">
    <property type="term" value="F:5-oxoprolinase (ATP-hydrolyzing) activity"/>
    <property type="evidence" value="ECO:0007669"/>
    <property type="project" value="UniProtKB-UniRule"/>
</dbReference>
<proteinExistence type="inferred from homology"/>
<comment type="function">
    <text evidence="1">Catalyzes the cleavage of 5-oxoproline to form L-glutamate coupled to the hydrolysis of ATP to ADP and inorganic phosphate.</text>
</comment>
<dbReference type="InterPro" id="IPR011330">
    <property type="entry name" value="Glyco_hydro/deAcase_b/a-brl"/>
</dbReference>
<dbReference type="HAMAP" id="MF_00691">
    <property type="entry name" value="PxpA"/>
    <property type="match status" value="1"/>
</dbReference>
<evidence type="ECO:0000256" key="1">
    <source>
        <dbReference type="HAMAP-Rule" id="MF_00691"/>
    </source>
</evidence>
<evidence type="ECO:0000313" key="3">
    <source>
        <dbReference type="Proteomes" id="UP000294862"/>
    </source>
</evidence>
<keyword evidence="3" id="KW-1185">Reference proteome</keyword>
<sequence>MTRTIDLNCDLGESFGAWRMGDDEAVMPYISSANIACGYHAGDPGTMRHAVALARRANVAIGAHVSLPDLAGFGRREMRVSIDEAHAMTLYQVGALAAFARAAGTRLTHVKPHGALYNMAARDAALADAIAQAVHAFDPALRLVGLAGSELPRAGERAGLVVAHEAFADRRYEADGSLVSRREADAVIDDVGGAVAQALALARGEAIAVRGGAWLQVHADTICVHGDRPDAARFAQHLHRALLDAGIAIARPAGRRAA</sequence>
<name>A0A4R2I8Q0_9GAMM</name>
<dbReference type="PANTHER" id="PTHR30292:SF0">
    <property type="entry name" value="5-OXOPROLINASE SUBUNIT A"/>
    <property type="match status" value="1"/>
</dbReference>
<comment type="caution">
    <text evidence="2">The sequence shown here is derived from an EMBL/GenBank/DDBJ whole genome shotgun (WGS) entry which is preliminary data.</text>
</comment>
<dbReference type="SUPFAM" id="SSF88713">
    <property type="entry name" value="Glycoside hydrolase/deacetylase"/>
    <property type="match status" value="1"/>
</dbReference>
<dbReference type="RefSeq" id="WP_131998073.1">
    <property type="nucleotide sequence ID" value="NZ_JACGXM010000003.1"/>
</dbReference>
<keyword evidence="1" id="KW-0067">ATP-binding</keyword>
<organism evidence="2 3">
    <name type="scientific">Dokdonella fugitiva</name>
    <dbReference type="NCBI Taxonomy" id="328517"/>
    <lineage>
        <taxon>Bacteria</taxon>
        <taxon>Pseudomonadati</taxon>
        <taxon>Pseudomonadota</taxon>
        <taxon>Gammaproteobacteria</taxon>
        <taxon>Lysobacterales</taxon>
        <taxon>Rhodanobacteraceae</taxon>
        <taxon>Dokdonella</taxon>
    </lineage>
</organism>
<dbReference type="Pfam" id="PF03746">
    <property type="entry name" value="LamB_YcsF"/>
    <property type="match status" value="1"/>
</dbReference>
<dbReference type="AlphaFoldDB" id="A0A4R2I8Q0"/>
<evidence type="ECO:0000313" key="2">
    <source>
        <dbReference type="EMBL" id="TCO40422.1"/>
    </source>
</evidence>
<dbReference type="OrthoDB" id="9773478at2"/>
<dbReference type="PANTHER" id="PTHR30292">
    <property type="entry name" value="UNCHARACTERIZED PROTEIN YBGL-RELATED"/>
    <property type="match status" value="1"/>
</dbReference>
<dbReference type="GO" id="GO:0005975">
    <property type="term" value="P:carbohydrate metabolic process"/>
    <property type="evidence" value="ECO:0007669"/>
    <property type="project" value="InterPro"/>
</dbReference>
<comment type="subunit">
    <text evidence="1">Forms a complex composed of PxpA, PxpB and PxpC.</text>
</comment>
<dbReference type="CDD" id="cd10787">
    <property type="entry name" value="LamB_YcsF_like"/>
    <property type="match status" value="1"/>
</dbReference>
<keyword evidence="1" id="KW-0378">Hydrolase</keyword>
<accession>A0A4R2I8Q0</accession>
<dbReference type="InterPro" id="IPR005501">
    <property type="entry name" value="LamB/YcsF/PxpA-like"/>
</dbReference>